<keyword evidence="3" id="KW-1185">Reference proteome</keyword>
<name>A0A6G1CBM7_9ORYZ</name>
<dbReference type="AlphaFoldDB" id="A0A6G1CBM7"/>
<accession>A0A6G1CBM7</accession>
<dbReference type="EMBL" id="SPHZ02000010">
    <property type="protein sequence ID" value="KAF0897461.1"/>
    <property type="molecule type" value="Genomic_DNA"/>
</dbReference>
<evidence type="ECO:0000313" key="2">
    <source>
        <dbReference type="EMBL" id="KAF0897461.1"/>
    </source>
</evidence>
<evidence type="ECO:0000313" key="3">
    <source>
        <dbReference type="Proteomes" id="UP000479710"/>
    </source>
</evidence>
<evidence type="ECO:0000256" key="1">
    <source>
        <dbReference type="SAM" id="MobiDB-lite"/>
    </source>
</evidence>
<feature type="compositionally biased region" description="Polar residues" evidence="1">
    <location>
        <begin position="36"/>
        <end position="47"/>
    </location>
</feature>
<reference evidence="2 3" key="1">
    <citation type="submission" date="2019-11" db="EMBL/GenBank/DDBJ databases">
        <title>Whole genome sequence of Oryza granulata.</title>
        <authorList>
            <person name="Li W."/>
        </authorList>
    </citation>
    <scope>NUCLEOTIDE SEQUENCE [LARGE SCALE GENOMIC DNA]</scope>
    <source>
        <strain evidence="3">cv. Menghai</strain>
        <tissue evidence="2">Leaf</tissue>
    </source>
</reference>
<sequence length="87" mass="9362">MATPLEPTLDISTRFTVYIESNPVPVTHVEQPTQVPDLTLSSPQSGRGVSRPAASSIESVIPIEARRGAKEVFEPTVGSRPGYWAVT</sequence>
<dbReference type="Proteomes" id="UP000479710">
    <property type="component" value="Unassembled WGS sequence"/>
</dbReference>
<proteinExistence type="predicted"/>
<feature type="non-terminal residue" evidence="2">
    <location>
        <position position="87"/>
    </location>
</feature>
<protein>
    <submittedName>
        <fullName evidence="2">Uncharacterized protein</fullName>
    </submittedName>
</protein>
<comment type="caution">
    <text evidence="2">The sequence shown here is derived from an EMBL/GenBank/DDBJ whole genome shotgun (WGS) entry which is preliminary data.</text>
</comment>
<feature type="region of interest" description="Disordered" evidence="1">
    <location>
        <begin position="36"/>
        <end position="55"/>
    </location>
</feature>
<organism evidence="2 3">
    <name type="scientific">Oryza meyeriana var. granulata</name>
    <dbReference type="NCBI Taxonomy" id="110450"/>
    <lineage>
        <taxon>Eukaryota</taxon>
        <taxon>Viridiplantae</taxon>
        <taxon>Streptophyta</taxon>
        <taxon>Embryophyta</taxon>
        <taxon>Tracheophyta</taxon>
        <taxon>Spermatophyta</taxon>
        <taxon>Magnoliopsida</taxon>
        <taxon>Liliopsida</taxon>
        <taxon>Poales</taxon>
        <taxon>Poaceae</taxon>
        <taxon>BOP clade</taxon>
        <taxon>Oryzoideae</taxon>
        <taxon>Oryzeae</taxon>
        <taxon>Oryzinae</taxon>
        <taxon>Oryza</taxon>
        <taxon>Oryza meyeriana</taxon>
    </lineage>
</organism>
<gene>
    <name evidence="2" type="ORF">E2562_037359</name>
</gene>